<organism evidence="2 3">
    <name type="scientific">Hydrogenispora ethanolica</name>
    <dbReference type="NCBI Taxonomy" id="1082276"/>
    <lineage>
        <taxon>Bacteria</taxon>
        <taxon>Bacillati</taxon>
        <taxon>Bacillota</taxon>
        <taxon>Hydrogenispora</taxon>
    </lineage>
</organism>
<dbReference type="RefSeq" id="WP_132012580.1">
    <property type="nucleotide sequence ID" value="NZ_SLUN01000002.1"/>
</dbReference>
<dbReference type="AlphaFoldDB" id="A0A4R1SA68"/>
<sequence length="103" mass="11713">MAKYDFDKIIHERARLLILIYLASSNQQKVSFTDLKENLDMTSGNLSVQLTNLEQAGYIRSQKSFQSKKPVTNVSLTPEGVAALKKYMLEMEALINTFKNLEP</sequence>
<keyword evidence="3" id="KW-1185">Reference proteome</keyword>
<dbReference type="SUPFAM" id="SSF46785">
    <property type="entry name" value="Winged helix' DNA-binding domain"/>
    <property type="match status" value="1"/>
</dbReference>
<dbReference type="OrthoDB" id="9800369at2"/>
<dbReference type="GO" id="GO:0003677">
    <property type="term" value="F:DNA binding"/>
    <property type="evidence" value="ECO:0007669"/>
    <property type="project" value="UniProtKB-KW"/>
</dbReference>
<dbReference type="Proteomes" id="UP000295008">
    <property type="component" value="Unassembled WGS sequence"/>
</dbReference>
<accession>A0A4R1SA68</accession>
<dbReference type="PANTHER" id="PTHR37318">
    <property type="entry name" value="BSL7504 PROTEIN"/>
    <property type="match status" value="1"/>
</dbReference>
<dbReference type="InterPro" id="IPR027395">
    <property type="entry name" value="WH_DNA-bd_dom"/>
</dbReference>
<dbReference type="Gene3D" id="1.10.10.10">
    <property type="entry name" value="Winged helix-like DNA-binding domain superfamily/Winged helix DNA-binding domain"/>
    <property type="match status" value="1"/>
</dbReference>
<evidence type="ECO:0000313" key="3">
    <source>
        <dbReference type="Proteomes" id="UP000295008"/>
    </source>
</evidence>
<evidence type="ECO:0000259" key="1">
    <source>
        <dbReference type="Pfam" id="PF13601"/>
    </source>
</evidence>
<dbReference type="InterPro" id="IPR036388">
    <property type="entry name" value="WH-like_DNA-bd_sf"/>
</dbReference>
<feature type="domain" description="Winged helix DNA-binding" evidence="1">
    <location>
        <begin position="15"/>
        <end position="95"/>
    </location>
</feature>
<keyword evidence="2" id="KW-0238">DNA-binding</keyword>
<dbReference type="Pfam" id="PF13601">
    <property type="entry name" value="HTH_34"/>
    <property type="match status" value="1"/>
</dbReference>
<protein>
    <submittedName>
        <fullName evidence="2">Winged helix DNA-binding protein</fullName>
    </submittedName>
</protein>
<dbReference type="PANTHER" id="PTHR37318:SF1">
    <property type="entry name" value="BSL7504 PROTEIN"/>
    <property type="match status" value="1"/>
</dbReference>
<comment type="caution">
    <text evidence="2">The sequence shown here is derived from an EMBL/GenBank/DDBJ whole genome shotgun (WGS) entry which is preliminary data.</text>
</comment>
<name>A0A4R1SA68_HYDET</name>
<evidence type="ECO:0000313" key="2">
    <source>
        <dbReference type="EMBL" id="TCL76396.1"/>
    </source>
</evidence>
<gene>
    <name evidence="2" type="ORF">EDC14_1002155</name>
</gene>
<proteinExistence type="predicted"/>
<reference evidence="2 3" key="1">
    <citation type="submission" date="2019-03" db="EMBL/GenBank/DDBJ databases">
        <title>Genomic Encyclopedia of Type Strains, Phase IV (KMG-IV): sequencing the most valuable type-strain genomes for metagenomic binning, comparative biology and taxonomic classification.</title>
        <authorList>
            <person name="Goeker M."/>
        </authorList>
    </citation>
    <scope>NUCLEOTIDE SEQUENCE [LARGE SCALE GENOMIC DNA]</scope>
    <source>
        <strain evidence="2 3">LX-B</strain>
    </source>
</reference>
<dbReference type="InterPro" id="IPR036390">
    <property type="entry name" value="WH_DNA-bd_sf"/>
</dbReference>
<dbReference type="EMBL" id="SLUN01000002">
    <property type="protein sequence ID" value="TCL76396.1"/>
    <property type="molecule type" value="Genomic_DNA"/>
</dbReference>